<evidence type="ECO:0000313" key="1">
    <source>
        <dbReference type="EMBL" id="SDJ06263.1"/>
    </source>
</evidence>
<keyword evidence="2" id="KW-1185">Reference proteome</keyword>
<dbReference type="RefSeq" id="WP_281259225.1">
    <property type="nucleotide sequence ID" value="NZ_FNDU01000021.1"/>
</dbReference>
<dbReference type="AlphaFoldDB" id="A0A1G8QNP3"/>
<organism evidence="1 2">
    <name type="scientific">Alteribacillus bidgolensis</name>
    <dbReference type="NCBI Taxonomy" id="930129"/>
    <lineage>
        <taxon>Bacteria</taxon>
        <taxon>Bacillati</taxon>
        <taxon>Bacillota</taxon>
        <taxon>Bacilli</taxon>
        <taxon>Bacillales</taxon>
        <taxon>Bacillaceae</taxon>
        <taxon>Alteribacillus</taxon>
    </lineage>
</organism>
<sequence length="44" mass="5149">MKNVLIEHGQIIRALEEKNPELVSQFILDHLEKTKETLNYIDNA</sequence>
<accession>A0A1G8QNP3</accession>
<dbReference type="Proteomes" id="UP000199017">
    <property type="component" value="Unassembled WGS sequence"/>
</dbReference>
<evidence type="ECO:0000313" key="2">
    <source>
        <dbReference type="Proteomes" id="UP000199017"/>
    </source>
</evidence>
<gene>
    <name evidence="1" type="ORF">SAMN05216352_12110</name>
</gene>
<proteinExistence type="predicted"/>
<protein>
    <recommendedName>
        <fullName evidence="3">FCD domain-containing protein</fullName>
    </recommendedName>
</protein>
<name>A0A1G8QNP3_9BACI</name>
<evidence type="ECO:0008006" key="3">
    <source>
        <dbReference type="Google" id="ProtNLM"/>
    </source>
</evidence>
<reference evidence="1 2" key="1">
    <citation type="submission" date="2016-10" db="EMBL/GenBank/DDBJ databases">
        <authorList>
            <person name="de Groot N.N."/>
        </authorList>
    </citation>
    <scope>NUCLEOTIDE SEQUENCE [LARGE SCALE GENOMIC DNA]</scope>
    <source>
        <strain evidence="2">P4B,CCM 7963,CECT 7998,DSM 25260,IBRC-M 10614,KCTC 13821</strain>
    </source>
</reference>
<dbReference type="EMBL" id="FNDU01000021">
    <property type="protein sequence ID" value="SDJ06263.1"/>
    <property type="molecule type" value="Genomic_DNA"/>
</dbReference>